<feature type="signal peptide" evidence="7">
    <location>
        <begin position="1"/>
        <end position="26"/>
    </location>
</feature>
<dbReference type="InterPro" id="IPR004846">
    <property type="entry name" value="T2SS/T3SS_dom"/>
</dbReference>
<evidence type="ECO:0000256" key="6">
    <source>
        <dbReference type="SAM" id="MobiDB-lite"/>
    </source>
</evidence>
<dbReference type="RefSeq" id="WP_310331335.1">
    <property type="nucleotide sequence ID" value="NZ_JAVDXV010000008.1"/>
</dbReference>
<dbReference type="InterPro" id="IPR050810">
    <property type="entry name" value="Bact_Secretion_Sys_Channel"/>
</dbReference>
<dbReference type="InterPro" id="IPR001775">
    <property type="entry name" value="GspD/PilQ"/>
</dbReference>
<feature type="region of interest" description="Disordered" evidence="6">
    <location>
        <begin position="677"/>
        <end position="699"/>
    </location>
</feature>
<evidence type="ECO:0000256" key="4">
    <source>
        <dbReference type="RuleBase" id="RU004003"/>
    </source>
</evidence>
<feature type="domain" description="NolW-like" evidence="9">
    <location>
        <begin position="194"/>
        <end position="252"/>
    </location>
</feature>
<comment type="similarity">
    <text evidence="4">Belongs to the bacterial secretin family.</text>
</comment>
<keyword evidence="2 7" id="KW-0732">Signal</keyword>
<reference evidence="10 11" key="1">
    <citation type="submission" date="2023-07" db="EMBL/GenBank/DDBJ databases">
        <title>Sorghum-associated microbial communities from plants grown in Nebraska, USA.</title>
        <authorList>
            <person name="Schachtman D."/>
        </authorList>
    </citation>
    <scope>NUCLEOTIDE SEQUENCE [LARGE SCALE GENOMIC DNA]</scope>
    <source>
        <strain evidence="10 11">BE316</strain>
    </source>
</reference>
<feature type="domain" description="Type II/III secretion system secretin-like" evidence="8">
    <location>
        <begin position="492"/>
        <end position="657"/>
    </location>
</feature>
<gene>
    <name evidence="10" type="ORF">J2X21_003880</name>
</gene>
<dbReference type="Gene3D" id="3.30.1370.120">
    <property type="match status" value="2"/>
</dbReference>
<keyword evidence="3" id="KW-0472">Membrane</keyword>
<name>A0ABU2ABY9_9BURK</name>
<accession>A0ABU2ABY9</accession>
<feature type="domain" description="NolW-like" evidence="9">
    <location>
        <begin position="347"/>
        <end position="426"/>
    </location>
</feature>
<comment type="caution">
    <text evidence="10">The sequence shown here is derived from an EMBL/GenBank/DDBJ whole genome shotgun (WGS) entry which is preliminary data.</text>
</comment>
<keyword evidence="5" id="KW-0813">Transport</keyword>
<dbReference type="Pfam" id="PF00263">
    <property type="entry name" value="Secretin"/>
    <property type="match status" value="1"/>
</dbReference>
<protein>
    <submittedName>
        <fullName evidence="10">General secretion pathway protein D</fullName>
    </submittedName>
</protein>
<keyword evidence="11" id="KW-1185">Reference proteome</keyword>
<dbReference type="Proteomes" id="UP001180825">
    <property type="component" value="Unassembled WGS sequence"/>
</dbReference>
<comment type="subcellular location">
    <subcellularLocation>
        <location evidence="5">Cell outer membrane</location>
    </subcellularLocation>
    <subcellularLocation>
        <location evidence="1">Membrane</location>
    </subcellularLocation>
</comment>
<evidence type="ECO:0000259" key="9">
    <source>
        <dbReference type="Pfam" id="PF03958"/>
    </source>
</evidence>
<feature type="chain" id="PRO_5046395903" evidence="7">
    <location>
        <begin position="27"/>
        <end position="699"/>
    </location>
</feature>
<dbReference type="InterPro" id="IPR005644">
    <property type="entry name" value="NolW-like"/>
</dbReference>
<dbReference type="PANTHER" id="PTHR30332:SF25">
    <property type="entry name" value="SECRETIN XPSD"/>
    <property type="match status" value="1"/>
</dbReference>
<evidence type="ECO:0000313" key="11">
    <source>
        <dbReference type="Proteomes" id="UP001180825"/>
    </source>
</evidence>
<feature type="region of interest" description="Disordered" evidence="6">
    <location>
        <begin position="32"/>
        <end position="71"/>
    </location>
</feature>
<evidence type="ECO:0000256" key="5">
    <source>
        <dbReference type="RuleBase" id="RU004004"/>
    </source>
</evidence>
<evidence type="ECO:0000256" key="2">
    <source>
        <dbReference type="ARBA" id="ARBA00022729"/>
    </source>
</evidence>
<evidence type="ECO:0000256" key="1">
    <source>
        <dbReference type="ARBA" id="ARBA00004370"/>
    </source>
</evidence>
<dbReference type="PRINTS" id="PR00811">
    <property type="entry name" value="BCTERIALGSPD"/>
</dbReference>
<dbReference type="Pfam" id="PF03958">
    <property type="entry name" value="Secretin_N"/>
    <property type="match status" value="2"/>
</dbReference>
<dbReference type="EMBL" id="JAVDXV010000008">
    <property type="protein sequence ID" value="MDR7334716.1"/>
    <property type="molecule type" value="Genomic_DNA"/>
</dbReference>
<dbReference type="Gene3D" id="3.55.50.30">
    <property type="match status" value="1"/>
</dbReference>
<dbReference type="InterPro" id="IPR038591">
    <property type="entry name" value="NolW-like_sf"/>
</dbReference>
<evidence type="ECO:0000259" key="8">
    <source>
        <dbReference type="Pfam" id="PF00263"/>
    </source>
</evidence>
<organism evidence="10 11">
    <name type="scientific">Roseateles asaccharophilus</name>
    <dbReference type="NCBI Taxonomy" id="582607"/>
    <lineage>
        <taxon>Bacteria</taxon>
        <taxon>Pseudomonadati</taxon>
        <taxon>Pseudomonadota</taxon>
        <taxon>Betaproteobacteria</taxon>
        <taxon>Burkholderiales</taxon>
        <taxon>Sphaerotilaceae</taxon>
        <taxon>Roseateles</taxon>
    </lineage>
</organism>
<sequence>MFPDLRLPRRLGMPSLAAMLVLSACAPLTPQIPPPLQLPQPSGDALKTADSQQRTATEIKPGPKAPETKTAPLEVTAPAIQPTDEVLAAVNLQQVALPTFIQVVYADVLKKNVSIDAPVLARQDLVTFKAGTGQTAAQIETAVKLLLKSYGLSVIDVAGLVRVVPDNASQGDLPGIRYGAALPTVPASLRPIFQLIPLESVRQVDVGNWLRTLFGERVKVQEDSSRNAILISGNPDNVRAALDALAVLDQPALKGRSSLTLSPAFWSADELARRLAEVLAAEGYAVHPVGQAITPGGLRSPIILLPVSSLNQVFVFATGEDVANHVAEWARTLDRPNERGIGKNLFTYAVKHKDAEQLATTLDRVLGGSGGSQAAATTGSAAAGAAAATRLSSVVVDKSSNTLIFQANPDEFGQILALLQNLDKPTKSALIEVTVAELNLTNDTKLGFEWLTDHVKARGGYSVSAGSGAGSEGGININIFNPAGAARVAIDALATDNRATILSSPRLMARNGESATIQVGDEVPIITAQQTTPVTGNTNGLLQTVQYRSTGVILKIKPVIHSGDQIDLDVSQEVSQPATTKTGLTTTPTISTRKVETKLTLRNGSTVLLAGLIDGSGSEGASGVPLLKDIPVIGSLFKSETKNKNRREMIILITTYIANDSAEAEAITEAFRKSLGPWANPPTKFTPSELKPQPVPADR</sequence>
<evidence type="ECO:0000256" key="3">
    <source>
        <dbReference type="ARBA" id="ARBA00023136"/>
    </source>
</evidence>
<evidence type="ECO:0000256" key="7">
    <source>
        <dbReference type="SAM" id="SignalP"/>
    </source>
</evidence>
<dbReference type="PANTHER" id="PTHR30332">
    <property type="entry name" value="PROBABLE GENERAL SECRETION PATHWAY PROTEIN D"/>
    <property type="match status" value="1"/>
</dbReference>
<evidence type="ECO:0000313" key="10">
    <source>
        <dbReference type="EMBL" id="MDR7334716.1"/>
    </source>
</evidence>
<dbReference type="PROSITE" id="PS51257">
    <property type="entry name" value="PROKAR_LIPOPROTEIN"/>
    <property type="match status" value="1"/>
</dbReference>
<proteinExistence type="inferred from homology"/>
<dbReference type="PRINTS" id="PR01032">
    <property type="entry name" value="PHAGEIV"/>
</dbReference>